<dbReference type="AlphaFoldDB" id="A0AAD0ZDJ6"/>
<keyword evidence="6" id="KW-0998">Cell outer membrane</keyword>
<dbReference type="EMBL" id="CP027750">
    <property type="protein sequence ID" value="AZE26968.1"/>
    <property type="molecule type" value="Genomic_DNA"/>
</dbReference>
<sequence length="489" mass="53108">MSRLLQPVFALGLLSLAACTVGPDFQRPAGPRVEAWASPQKAAPSQVVTSPLDERWWDVFNDPQLSALSRRVLTDNLDLQLTTSRLQQSRAARQVITAERYPTSSASGGYARKRNSGEGLNDPSGHEGKSAFNLWDAGFSASWELDFWGRVRRETEAADATLEVAENDRRGVLLSVLAETAQDYIQLRGVQSTRAVTEQNLDVARHSLKLSQLRLADGVATDLDVAEAAAQVATIESQLPALQQRQAQLINALSLLMGEPPQALHAELAADAPVPQTPSQVAIGLPSQLAERRPDIRQAEARLHAATASIGVAKGDFYPRITLSGNFGSQAMQLSDFGSWGSRQFGIGPQFSLPLFDGGRLRGMLHLREAQQQEAAVAYQQTVLRAWHEIDDQLTRYNSSQLRRDSLAEAVRQNQIALRTAQQQYVEGVVDFVNVLTVQGALLATQEQLVESSTGVSLAMVGLYKALGGGWESVYPLASADSAKTPHTP</sequence>
<keyword evidence="4 8" id="KW-0472">Membrane</keyword>
<evidence type="ECO:0000256" key="3">
    <source>
        <dbReference type="ARBA" id="ARBA00022692"/>
    </source>
</evidence>
<dbReference type="Gene3D" id="1.20.1600.10">
    <property type="entry name" value="Outer membrane efflux proteins (OEP)"/>
    <property type="match status" value="1"/>
</dbReference>
<organism evidence="10 11">
    <name type="scientific">Pseudomonas chlororaphis subsp. aureofaciens</name>
    <dbReference type="NCBI Taxonomy" id="587851"/>
    <lineage>
        <taxon>Bacteria</taxon>
        <taxon>Pseudomonadati</taxon>
        <taxon>Pseudomonadota</taxon>
        <taxon>Gammaproteobacteria</taxon>
        <taxon>Pseudomonadales</taxon>
        <taxon>Pseudomonadaceae</taxon>
        <taxon>Pseudomonas</taxon>
    </lineage>
</organism>
<evidence type="ECO:0000256" key="6">
    <source>
        <dbReference type="ARBA" id="ARBA00023237"/>
    </source>
</evidence>
<keyword evidence="8" id="KW-0732">Signal</keyword>
<dbReference type="SUPFAM" id="SSF56954">
    <property type="entry name" value="Outer membrane efflux proteins (OEP)"/>
    <property type="match status" value="1"/>
</dbReference>
<dbReference type="InterPro" id="IPR003423">
    <property type="entry name" value="OMP_efflux"/>
</dbReference>
<gene>
    <name evidence="10" type="ORF">C4K07_0151</name>
</gene>
<comment type="similarity">
    <text evidence="1 8">Belongs to the outer membrane factor (OMF) (TC 1.B.17) family.</text>
</comment>
<dbReference type="PANTHER" id="PTHR30203">
    <property type="entry name" value="OUTER MEMBRANE CATION EFFLUX PROTEIN"/>
    <property type="match status" value="1"/>
</dbReference>
<evidence type="ECO:0000256" key="7">
    <source>
        <dbReference type="ARBA" id="ARBA00023288"/>
    </source>
</evidence>
<evidence type="ECO:0000256" key="1">
    <source>
        <dbReference type="ARBA" id="ARBA00007613"/>
    </source>
</evidence>
<evidence type="ECO:0000256" key="8">
    <source>
        <dbReference type="RuleBase" id="RU362097"/>
    </source>
</evidence>
<dbReference type="PANTHER" id="PTHR30203:SF25">
    <property type="entry name" value="OUTER MEMBRANE PROTEIN-RELATED"/>
    <property type="match status" value="1"/>
</dbReference>
<dbReference type="Proteomes" id="UP000280455">
    <property type="component" value="Chromosome"/>
</dbReference>
<proteinExistence type="inferred from homology"/>
<dbReference type="NCBIfam" id="TIGR01845">
    <property type="entry name" value="outer_NodT"/>
    <property type="match status" value="1"/>
</dbReference>
<dbReference type="GO" id="GO:0015562">
    <property type="term" value="F:efflux transmembrane transporter activity"/>
    <property type="evidence" value="ECO:0007669"/>
    <property type="project" value="InterPro"/>
</dbReference>
<evidence type="ECO:0000313" key="11">
    <source>
        <dbReference type="Proteomes" id="UP000280455"/>
    </source>
</evidence>
<dbReference type="Gene3D" id="2.20.200.10">
    <property type="entry name" value="Outer membrane efflux proteins (OEP)"/>
    <property type="match status" value="1"/>
</dbReference>
<dbReference type="PROSITE" id="PS51257">
    <property type="entry name" value="PROKAR_LIPOPROTEIN"/>
    <property type="match status" value="1"/>
</dbReference>
<keyword evidence="2 8" id="KW-1134">Transmembrane beta strand</keyword>
<name>A0AAD0ZDJ6_9PSED</name>
<evidence type="ECO:0000256" key="5">
    <source>
        <dbReference type="ARBA" id="ARBA00023139"/>
    </source>
</evidence>
<evidence type="ECO:0000313" key="10">
    <source>
        <dbReference type="EMBL" id="AZE26968.1"/>
    </source>
</evidence>
<reference evidence="10 11" key="1">
    <citation type="submission" date="2018-03" db="EMBL/GenBank/DDBJ databases">
        <title>Diversity of phytobeneficial traits revealed by whole-genome analysis of worldwide-isolated phenazine-producing Pseudomonas spp.</title>
        <authorList>
            <person name="Biessy A."/>
            <person name="Novinscak A."/>
            <person name="Blom J."/>
            <person name="Leger G."/>
            <person name="Thomashow L.S."/>
            <person name="Cazorla F.M."/>
            <person name="Josic D."/>
            <person name="Filion M."/>
        </authorList>
    </citation>
    <scope>NUCLEOTIDE SEQUENCE [LARGE SCALE GENOMIC DNA]</scope>
    <source>
        <strain evidence="10 11">ChPhzS24</strain>
    </source>
</reference>
<evidence type="ECO:0000256" key="2">
    <source>
        <dbReference type="ARBA" id="ARBA00022452"/>
    </source>
</evidence>
<accession>A0AAD0ZDJ6</accession>
<keyword evidence="7 8" id="KW-0449">Lipoprotein</keyword>
<evidence type="ECO:0000256" key="4">
    <source>
        <dbReference type="ARBA" id="ARBA00023136"/>
    </source>
</evidence>
<feature type="region of interest" description="Disordered" evidence="9">
    <location>
        <begin position="103"/>
        <end position="125"/>
    </location>
</feature>
<evidence type="ECO:0000256" key="9">
    <source>
        <dbReference type="SAM" id="MobiDB-lite"/>
    </source>
</evidence>
<feature type="signal peptide" evidence="8">
    <location>
        <begin position="1"/>
        <end position="20"/>
    </location>
</feature>
<keyword evidence="3 8" id="KW-0812">Transmembrane</keyword>
<feature type="chain" id="PRO_5041775360" evidence="8">
    <location>
        <begin position="21"/>
        <end position="489"/>
    </location>
</feature>
<dbReference type="RefSeq" id="WP_124301000.1">
    <property type="nucleotide sequence ID" value="NZ_CP027721.1"/>
</dbReference>
<dbReference type="InterPro" id="IPR010131">
    <property type="entry name" value="MdtP/NodT-like"/>
</dbReference>
<dbReference type="GO" id="GO:0009279">
    <property type="term" value="C:cell outer membrane"/>
    <property type="evidence" value="ECO:0007669"/>
    <property type="project" value="UniProtKB-SubCell"/>
</dbReference>
<protein>
    <submittedName>
        <fullName evidence="10">Efflux transport system, outer membrane factor (OMF) lipoprotein</fullName>
    </submittedName>
</protein>
<dbReference type="Pfam" id="PF02321">
    <property type="entry name" value="OEP"/>
    <property type="match status" value="2"/>
</dbReference>
<keyword evidence="5 8" id="KW-0564">Palmitate</keyword>
<comment type="subcellular location">
    <subcellularLocation>
        <location evidence="8">Cell outer membrane</location>
        <topology evidence="8">Lipid-anchor</topology>
    </subcellularLocation>
</comment>